<dbReference type="EMBL" id="JAODUP010000012">
    <property type="protein sequence ID" value="KAK2169043.1"/>
    <property type="molecule type" value="Genomic_DNA"/>
</dbReference>
<evidence type="ECO:0000313" key="1">
    <source>
        <dbReference type="EMBL" id="KAK2169043.1"/>
    </source>
</evidence>
<comment type="caution">
    <text evidence="1">The sequence shown here is derived from an EMBL/GenBank/DDBJ whole genome shotgun (WGS) entry which is preliminary data.</text>
</comment>
<proteinExistence type="predicted"/>
<reference evidence="1" key="1">
    <citation type="journal article" date="2023" name="Mol. Biol. Evol.">
        <title>Third-Generation Sequencing Reveals the Adaptive Role of the Epigenome in Three Deep-Sea Polychaetes.</title>
        <authorList>
            <person name="Perez M."/>
            <person name="Aroh O."/>
            <person name="Sun Y."/>
            <person name="Lan Y."/>
            <person name="Juniper S.K."/>
            <person name="Young C.R."/>
            <person name="Angers B."/>
            <person name="Qian P.Y."/>
        </authorList>
    </citation>
    <scope>NUCLEOTIDE SEQUENCE</scope>
    <source>
        <strain evidence="1">P08H-3</strain>
    </source>
</reference>
<sequence length="41" mass="4550">MFMEIGCLHITLGLCCAVCCGGIFFSYESLRFKLAAARTSW</sequence>
<evidence type="ECO:0000313" key="2">
    <source>
        <dbReference type="Proteomes" id="UP001208570"/>
    </source>
</evidence>
<protein>
    <submittedName>
        <fullName evidence="1">Uncharacterized protein</fullName>
    </submittedName>
</protein>
<dbReference type="AlphaFoldDB" id="A0AAD9NHR9"/>
<name>A0AAD9NHR9_9ANNE</name>
<accession>A0AAD9NHR9</accession>
<gene>
    <name evidence="1" type="ORF">LSH36_12g01043</name>
</gene>
<dbReference type="Proteomes" id="UP001208570">
    <property type="component" value="Unassembled WGS sequence"/>
</dbReference>
<keyword evidence="2" id="KW-1185">Reference proteome</keyword>
<organism evidence="1 2">
    <name type="scientific">Paralvinella palmiformis</name>
    <dbReference type="NCBI Taxonomy" id="53620"/>
    <lineage>
        <taxon>Eukaryota</taxon>
        <taxon>Metazoa</taxon>
        <taxon>Spiralia</taxon>
        <taxon>Lophotrochozoa</taxon>
        <taxon>Annelida</taxon>
        <taxon>Polychaeta</taxon>
        <taxon>Sedentaria</taxon>
        <taxon>Canalipalpata</taxon>
        <taxon>Terebellida</taxon>
        <taxon>Terebelliformia</taxon>
        <taxon>Alvinellidae</taxon>
        <taxon>Paralvinella</taxon>
    </lineage>
</organism>